<evidence type="ECO:0000313" key="2">
    <source>
        <dbReference type="EMBL" id="CAD8045952.1"/>
    </source>
</evidence>
<name>A0A8S1JTC6_PARPR</name>
<keyword evidence="1" id="KW-1133">Transmembrane helix</keyword>
<keyword evidence="1" id="KW-0812">Transmembrane</keyword>
<keyword evidence="1" id="KW-0472">Membrane</keyword>
<evidence type="ECO:0008006" key="4">
    <source>
        <dbReference type="Google" id="ProtNLM"/>
    </source>
</evidence>
<proteinExistence type="predicted"/>
<protein>
    <recommendedName>
        <fullName evidence="4">Transmembrane protein</fullName>
    </recommendedName>
</protein>
<gene>
    <name evidence="2" type="ORF">PPRIM_AZ9-3.1.T0100109</name>
</gene>
<dbReference type="EMBL" id="CAJJDM010000007">
    <property type="protein sequence ID" value="CAD8045952.1"/>
    <property type="molecule type" value="Genomic_DNA"/>
</dbReference>
<evidence type="ECO:0000313" key="3">
    <source>
        <dbReference type="Proteomes" id="UP000688137"/>
    </source>
</evidence>
<dbReference type="Proteomes" id="UP000688137">
    <property type="component" value="Unassembled WGS sequence"/>
</dbReference>
<organism evidence="2 3">
    <name type="scientific">Paramecium primaurelia</name>
    <dbReference type="NCBI Taxonomy" id="5886"/>
    <lineage>
        <taxon>Eukaryota</taxon>
        <taxon>Sar</taxon>
        <taxon>Alveolata</taxon>
        <taxon>Ciliophora</taxon>
        <taxon>Intramacronucleata</taxon>
        <taxon>Oligohymenophorea</taxon>
        <taxon>Peniculida</taxon>
        <taxon>Parameciidae</taxon>
        <taxon>Paramecium</taxon>
    </lineage>
</organism>
<sequence length="74" mass="8548">MQVCNKLPIVFIQECLQLVSVILIKSICFITLLAIVQLVQIIHFIKNTSNIQQYNNSNFKIRNSNINIQLYAIL</sequence>
<keyword evidence="3" id="KW-1185">Reference proteome</keyword>
<comment type="caution">
    <text evidence="2">The sequence shown here is derived from an EMBL/GenBank/DDBJ whole genome shotgun (WGS) entry which is preliminary data.</text>
</comment>
<reference evidence="2" key="1">
    <citation type="submission" date="2021-01" db="EMBL/GenBank/DDBJ databases">
        <authorList>
            <consortium name="Genoscope - CEA"/>
            <person name="William W."/>
        </authorList>
    </citation>
    <scope>NUCLEOTIDE SEQUENCE</scope>
</reference>
<accession>A0A8S1JTC6</accession>
<dbReference type="AlphaFoldDB" id="A0A8S1JTC6"/>
<feature type="transmembrane region" description="Helical" evidence="1">
    <location>
        <begin position="16"/>
        <end position="39"/>
    </location>
</feature>
<evidence type="ECO:0000256" key="1">
    <source>
        <dbReference type="SAM" id="Phobius"/>
    </source>
</evidence>